<accession>A0A2M9XFG5</accession>
<dbReference type="PRINTS" id="PR00038">
    <property type="entry name" value="HTHLUXR"/>
</dbReference>
<dbReference type="PROSITE" id="PS50110">
    <property type="entry name" value="RESPONSE_REGULATORY"/>
    <property type="match status" value="1"/>
</dbReference>
<comment type="caution">
    <text evidence="8">The sequence shown here is derived from an EMBL/GenBank/DDBJ whole genome shotgun (WGS) entry which is preliminary data.</text>
</comment>
<evidence type="ECO:0000259" key="7">
    <source>
        <dbReference type="PROSITE" id="PS50110"/>
    </source>
</evidence>
<evidence type="ECO:0000256" key="3">
    <source>
        <dbReference type="ARBA" id="ARBA00023125"/>
    </source>
</evidence>
<dbReference type="SUPFAM" id="SSF46894">
    <property type="entry name" value="C-terminal effector domain of the bipartite response regulators"/>
    <property type="match status" value="1"/>
</dbReference>
<dbReference type="SMART" id="SM00448">
    <property type="entry name" value="REC"/>
    <property type="match status" value="1"/>
</dbReference>
<keyword evidence="9" id="KW-1185">Reference proteome</keyword>
<evidence type="ECO:0000256" key="5">
    <source>
        <dbReference type="PROSITE-ProRule" id="PRU00169"/>
    </source>
</evidence>
<dbReference type="Proteomes" id="UP000232196">
    <property type="component" value="Unassembled WGS sequence"/>
</dbReference>
<dbReference type="InterPro" id="IPR000792">
    <property type="entry name" value="Tscrpt_reg_LuxR_C"/>
</dbReference>
<dbReference type="CDD" id="cd06170">
    <property type="entry name" value="LuxR_C_like"/>
    <property type="match status" value="1"/>
</dbReference>
<dbReference type="Gene3D" id="3.40.50.2300">
    <property type="match status" value="1"/>
</dbReference>
<dbReference type="InterPro" id="IPR016032">
    <property type="entry name" value="Sig_transdc_resp-reg_C-effctor"/>
</dbReference>
<dbReference type="CDD" id="cd17535">
    <property type="entry name" value="REC_NarL-like"/>
    <property type="match status" value="1"/>
</dbReference>
<dbReference type="PROSITE" id="PS00622">
    <property type="entry name" value="HTH_LUXR_1"/>
    <property type="match status" value="1"/>
</dbReference>
<feature type="modified residue" description="4-aspartylphosphate" evidence="5">
    <location>
        <position position="54"/>
    </location>
</feature>
<dbReference type="PANTHER" id="PTHR43214">
    <property type="entry name" value="TWO-COMPONENT RESPONSE REGULATOR"/>
    <property type="match status" value="1"/>
</dbReference>
<evidence type="ECO:0000256" key="1">
    <source>
        <dbReference type="ARBA" id="ARBA00022553"/>
    </source>
</evidence>
<dbReference type="InterPro" id="IPR011006">
    <property type="entry name" value="CheY-like_superfamily"/>
</dbReference>
<dbReference type="Pfam" id="PF00196">
    <property type="entry name" value="GerE"/>
    <property type="match status" value="1"/>
</dbReference>
<organism evidence="8 9">
    <name type="scientific">Leptospira hartskeerlii</name>
    <dbReference type="NCBI Taxonomy" id="2023177"/>
    <lineage>
        <taxon>Bacteria</taxon>
        <taxon>Pseudomonadati</taxon>
        <taxon>Spirochaetota</taxon>
        <taxon>Spirochaetia</taxon>
        <taxon>Leptospirales</taxon>
        <taxon>Leptospiraceae</taxon>
        <taxon>Leptospira</taxon>
    </lineage>
</organism>
<proteinExistence type="predicted"/>
<keyword evidence="3 8" id="KW-0238">DNA-binding</keyword>
<dbReference type="RefSeq" id="WP_100706204.1">
    <property type="nucleotide sequence ID" value="NZ_NPDL01000003.1"/>
</dbReference>
<dbReference type="GO" id="GO:0006355">
    <property type="term" value="P:regulation of DNA-templated transcription"/>
    <property type="evidence" value="ECO:0007669"/>
    <property type="project" value="InterPro"/>
</dbReference>
<dbReference type="InterPro" id="IPR058245">
    <property type="entry name" value="NreC/VraR/RcsB-like_REC"/>
</dbReference>
<feature type="domain" description="Response regulatory" evidence="7">
    <location>
        <begin position="3"/>
        <end position="119"/>
    </location>
</feature>
<reference evidence="8 9" key="1">
    <citation type="submission" date="2017-07" db="EMBL/GenBank/DDBJ databases">
        <title>Leptospira spp. isolated from tropical soils.</title>
        <authorList>
            <person name="Thibeaux R."/>
            <person name="Iraola G."/>
            <person name="Ferres I."/>
            <person name="Bierque E."/>
            <person name="Girault D."/>
            <person name="Soupe-Gilbert M.-E."/>
            <person name="Picardeau M."/>
            <person name="Goarant C."/>
        </authorList>
    </citation>
    <scope>NUCLEOTIDE SEQUENCE [LARGE SCALE GENOMIC DNA]</scope>
    <source>
        <strain evidence="8 9">MCA1-C-A1</strain>
    </source>
</reference>
<evidence type="ECO:0000256" key="2">
    <source>
        <dbReference type="ARBA" id="ARBA00023015"/>
    </source>
</evidence>
<dbReference type="PANTHER" id="PTHR43214:SF41">
    <property type="entry name" value="NITRATE_NITRITE RESPONSE REGULATOR PROTEIN NARP"/>
    <property type="match status" value="1"/>
</dbReference>
<dbReference type="InterPro" id="IPR001789">
    <property type="entry name" value="Sig_transdc_resp-reg_receiver"/>
</dbReference>
<keyword evidence="2" id="KW-0805">Transcription regulation</keyword>
<protein>
    <submittedName>
        <fullName evidence="8">DNA-binding response regulator</fullName>
    </submittedName>
</protein>
<evidence type="ECO:0000256" key="4">
    <source>
        <dbReference type="ARBA" id="ARBA00023163"/>
    </source>
</evidence>
<gene>
    <name evidence="8" type="ORF">CH357_07965</name>
</gene>
<evidence type="ECO:0000313" key="9">
    <source>
        <dbReference type="Proteomes" id="UP000232196"/>
    </source>
</evidence>
<dbReference type="SMART" id="SM00421">
    <property type="entry name" value="HTH_LUXR"/>
    <property type="match status" value="1"/>
</dbReference>
<keyword evidence="1 5" id="KW-0597">Phosphoprotein</keyword>
<name>A0A2M9XFG5_9LEPT</name>
<dbReference type="EMBL" id="NPDN01000003">
    <property type="protein sequence ID" value="PJZ26417.1"/>
    <property type="molecule type" value="Genomic_DNA"/>
</dbReference>
<keyword evidence="4" id="KW-0804">Transcription</keyword>
<dbReference type="SUPFAM" id="SSF52172">
    <property type="entry name" value="CheY-like"/>
    <property type="match status" value="1"/>
</dbReference>
<sequence>MISTLIADDHLLIREGLRKILSEEEDIEIVYEAENGQQVLDYLAGQSVQVLILDINMPLMSGLDILKYVHKLSPDTRVLILSMYPEDRFAVRALKAGASGYITKASAGDELISAVRKVIEGARYISPEATEMLVRELSKPSDRLPHETLSEREFQILMLLVKGKNVRSISEDLGLSVNTVNTYRARIFEKMSLKSTQELVRYAYDHKLLE</sequence>
<dbReference type="OrthoDB" id="9759232at2"/>
<dbReference type="Pfam" id="PF00072">
    <property type="entry name" value="Response_reg"/>
    <property type="match status" value="1"/>
</dbReference>
<dbReference type="InterPro" id="IPR039420">
    <property type="entry name" value="WalR-like"/>
</dbReference>
<dbReference type="AlphaFoldDB" id="A0A2M9XFG5"/>
<dbReference type="GO" id="GO:0003677">
    <property type="term" value="F:DNA binding"/>
    <property type="evidence" value="ECO:0007669"/>
    <property type="project" value="UniProtKB-KW"/>
</dbReference>
<evidence type="ECO:0000259" key="6">
    <source>
        <dbReference type="PROSITE" id="PS50043"/>
    </source>
</evidence>
<feature type="domain" description="HTH luxR-type" evidence="6">
    <location>
        <begin position="142"/>
        <end position="207"/>
    </location>
</feature>
<dbReference type="PROSITE" id="PS50043">
    <property type="entry name" value="HTH_LUXR_2"/>
    <property type="match status" value="1"/>
</dbReference>
<evidence type="ECO:0000313" key="8">
    <source>
        <dbReference type="EMBL" id="PJZ26417.1"/>
    </source>
</evidence>
<dbReference type="GO" id="GO:0000160">
    <property type="term" value="P:phosphorelay signal transduction system"/>
    <property type="evidence" value="ECO:0007669"/>
    <property type="project" value="InterPro"/>
</dbReference>